<proteinExistence type="predicted"/>
<keyword evidence="3 10" id="KW-0863">Zinc-finger</keyword>
<dbReference type="PROSITE" id="PS51141">
    <property type="entry name" value="ZF_SBP"/>
    <property type="match status" value="1"/>
</dbReference>
<keyword evidence="8" id="KW-0539">Nucleus</keyword>
<evidence type="ECO:0000256" key="5">
    <source>
        <dbReference type="ARBA" id="ARBA00023015"/>
    </source>
</evidence>
<dbReference type="InterPro" id="IPR044817">
    <property type="entry name" value="SBP-like"/>
</dbReference>
<dbReference type="Proteomes" id="UP000826271">
    <property type="component" value="Unassembled WGS sequence"/>
</dbReference>
<gene>
    <name evidence="12" type="ORF">BUALT_Bualt05G0140900</name>
</gene>
<dbReference type="GO" id="GO:0008270">
    <property type="term" value="F:zinc ion binding"/>
    <property type="evidence" value="ECO:0007669"/>
    <property type="project" value="UniProtKB-KW"/>
</dbReference>
<organism evidence="12 13">
    <name type="scientific">Buddleja alternifolia</name>
    <dbReference type="NCBI Taxonomy" id="168488"/>
    <lineage>
        <taxon>Eukaryota</taxon>
        <taxon>Viridiplantae</taxon>
        <taxon>Streptophyta</taxon>
        <taxon>Embryophyta</taxon>
        <taxon>Tracheophyta</taxon>
        <taxon>Spermatophyta</taxon>
        <taxon>Magnoliopsida</taxon>
        <taxon>eudicotyledons</taxon>
        <taxon>Gunneridae</taxon>
        <taxon>Pentapetalae</taxon>
        <taxon>asterids</taxon>
        <taxon>lamiids</taxon>
        <taxon>Lamiales</taxon>
        <taxon>Scrophulariaceae</taxon>
        <taxon>Buddlejeae</taxon>
        <taxon>Buddleja</taxon>
    </lineage>
</organism>
<evidence type="ECO:0000256" key="2">
    <source>
        <dbReference type="ARBA" id="ARBA00022723"/>
    </source>
</evidence>
<comment type="subcellular location">
    <subcellularLocation>
        <location evidence="1">Nucleus</location>
    </subcellularLocation>
</comment>
<protein>
    <recommendedName>
        <fullName evidence="11">SBP-type domain-containing protein</fullName>
    </recommendedName>
</protein>
<keyword evidence="4" id="KW-0862">Zinc</keyword>
<dbReference type="GO" id="GO:0005634">
    <property type="term" value="C:nucleus"/>
    <property type="evidence" value="ECO:0007669"/>
    <property type="project" value="UniProtKB-SubCell"/>
</dbReference>
<feature type="domain" description="SBP-type" evidence="11">
    <location>
        <begin position="125"/>
        <end position="202"/>
    </location>
</feature>
<evidence type="ECO:0000256" key="6">
    <source>
        <dbReference type="ARBA" id="ARBA00023125"/>
    </source>
</evidence>
<evidence type="ECO:0000256" key="10">
    <source>
        <dbReference type="PROSITE-ProRule" id="PRU00470"/>
    </source>
</evidence>
<accession>A0AAV6XL30</accession>
<comment type="function">
    <text evidence="9">Probable transcriptional factor. Binds to the promoter of the SQUAMOSA gene.</text>
</comment>
<dbReference type="InterPro" id="IPR004333">
    <property type="entry name" value="SBP_dom"/>
</dbReference>
<dbReference type="EMBL" id="WHWC01000005">
    <property type="protein sequence ID" value="KAG8383023.1"/>
    <property type="molecule type" value="Genomic_DNA"/>
</dbReference>
<evidence type="ECO:0000256" key="4">
    <source>
        <dbReference type="ARBA" id="ARBA00022833"/>
    </source>
</evidence>
<keyword evidence="6" id="KW-0238">DNA-binding</keyword>
<evidence type="ECO:0000259" key="11">
    <source>
        <dbReference type="PROSITE" id="PS51141"/>
    </source>
</evidence>
<keyword evidence="5" id="KW-0805">Transcription regulation</keyword>
<dbReference type="SUPFAM" id="SSF103612">
    <property type="entry name" value="SBT domain"/>
    <property type="match status" value="1"/>
</dbReference>
<evidence type="ECO:0000256" key="9">
    <source>
        <dbReference type="ARBA" id="ARBA00056472"/>
    </source>
</evidence>
<dbReference type="Gene3D" id="4.10.1100.10">
    <property type="entry name" value="Transcription factor, SBP-box domain"/>
    <property type="match status" value="1"/>
</dbReference>
<keyword evidence="2" id="KW-0479">Metal-binding</keyword>
<evidence type="ECO:0000313" key="13">
    <source>
        <dbReference type="Proteomes" id="UP000826271"/>
    </source>
</evidence>
<evidence type="ECO:0000313" key="12">
    <source>
        <dbReference type="EMBL" id="KAG8383023.1"/>
    </source>
</evidence>
<dbReference type="InterPro" id="IPR036893">
    <property type="entry name" value="SBP_sf"/>
</dbReference>
<name>A0AAV6XL30_9LAMI</name>
<evidence type="ECO:0000256" key="3">
    <source>
        <dbReference type="ARBA" id="ARBA00022771"/>
    </source>
</evidence>
<sequence>MESLSYAYEGTGLFSTDDADLRNDGLVTSRNLLQKWDGVDSMGFDNRFMENSGDDTNDNSGKSVVSNSTITLNSSVEFSTIYSVSANKGGNSAAPRESNGKRISIGNSALASAKRARVTNFQSQIPSCIVYGCNKDLSSAKDYHKRHKVCDVHSKASLVVVNGIQQRFCQQCSRFHVLAEFDEGKRSCRKRLAGHNERRRKPQFDAHFGSTFYRTDLSSKTSLFFSKFLPGGFFGPQCNEPTNHIMNIKLEEKPSQVSQLPMKFLQNRCPPRNCLETPLSGQDLSSGSNSSCALSLLSAESHNLLTNSAGVSMAPPLISIENSLSDLRTDQNSSNNLITPSIAFVPENGLPQESNGLNLKRYLSHESVNTVDLHELSLHLQRVEQQKYNARVKLENGNVRHSTTT</sequence>
<dbReference type="PANTHER" id="PTHR31251">
    <property type="entry name" value="SQUAMOSA PROMOTER-BINDING-LIKE PROTEIN 4"/>
    <property type="match status" value="1"/>
</dbReference>
<dbReference type="Pfam" id="PF03110">
    <property type="entry name" value="SBP"/>
    <property type="match status" value="1"/>
</dbReference>
<evidence type="ECO:0000256" key="1">
    <source>
        <dbReference type="ARBA" id="ARBA00004123"/>
    </source>
</evidence>
<dbReference type="AlphaFoldDB" id="A0AAV6XL30"/>
<evidence type="ECO:0000256" key="7">
    <source>
        <dbReference type="ARBA" id="ARBA00023163"/>
    </source>
</evidence>
<dbReference type="FunFam" id="4.10.1100.10:FF:000001">
    <property type="entry name" value="Squamosa promoter-binding-like protein 14"/>
    <property type="match status" value="1"/>
</dbReference>
<dbReference type="GO" id="GO:0003677">
    <property type="term" value="F:DNA binding"/>
    <property type="evidence" value="ECO:0007669"/>
    <property type="project" value="UniProtKB-KW"/>
</dbReference>
<keyword evidence="7" id="KW-0804">Transcription</keyword>
<keyword evidence="13" id="KW-1185">Reference proteome</keyword>
<evidence type="ECO:0000256" key="8">
    <source>
        <dbReference type="ARBA" id="ARBA00023242"/>
    </source>
</evidence>
<comment type="caution">
    <text evidence="12">The sequence shown here is derived from an EMBL/GenBank/DDBJ whole genome shotgun (WGS) entry which is preliminary data.</text>
</comment>
<reference evidence="12" key="1">
    <citation type="submission" date="2019-10" db="EMBL/GenBank/DDBJ databases">
        <authorList>
            <person name="Zhang R."/>
            <person name="Pan Y."/>
            <person name="Wang J."/>
            <person name="Ma R."/>
            <person name="Yu S."/>
        </authorList>
    </citation>
    <scope>NUCLEOTIDE SEQUENCE</scope>
    <source>
        <strain evidence="12">LA-IB0</strain>
        <tissue evidence="12">Leaf</tissue>
    </source>
</reference>
<dbReference type="PANTHER" id="PTHR31251:SF169">
    <property type="entry name" value="SQUAMOSA PROMOTER-BINDING-LIKE PROTEIN 8"/>
    <property type="match status" value="1"/>
</dbReference>